<name>A0A549SRP4_9HYPH</name>
<proteinExistence type="predicted"/>
<organism evidence="1 2">
    <name type="scientific">Rhizobium straminoryzae</name>
    <dbReference type="NCBI Taxonomy" id="1387186"/>
    <lineage>
        <taxon>Bacteria</taxon>
        <taxon>Pseudomonadati</taxon>
        <taxon>Pseudomonadota</taxon>
        <taxon>Alphaproteobacteria</taxon>
        <taxon>Hyphomicrobiales</taxon>
        <taxon>Rhizobiaceae</taxon>
        <taxon>Rhizobium/Agrobacterium group</taxon>
        <taxon>Rhizobium</taxon>
    </lineage>
</organism>
<evidence type="ECO:0000313" key="1">
    <source>
        <dbReference type="EMBL" id="TRL32281.1"/>
    </source>
</evidence>
<sequence length="69" mass="7804">MNDLWQILAELEAAKTHAEKAGQPLLAYLIAMAIAEAEERSRKPEITINRRIWVFKLACIVIDGLLPVF</sequence>
<accession>A0A549SRP4</accession>
<dbReference type="EMBL" id="VJMG01000083">
    <property type="protein sequence ID" value="TRL32281.1"/>
    <property type="molecule type" value="Genomic_DNA"/>
</dbReference>
<evidence type="ECO:0000313" key="2">
    <source>
        <dbReference type="Proteomes" id="UP000316801"/>
    </source>
</evidence>
<keyword evidence="2" id="KW-1185">Reference proteome</keyword>
<protein>
    <submittedName>
        <fullName evidence="1">Uncharacterized protein</fullName>
    </submittedName>
</protein>
<comment type="caution">
    <text evidence="1">The sequence shown here is derived from an EMBL/GenBank/DDBJ whole genome shotgun (WGS) entry which is preliminary data.</text>
</comment>
<gene>
    <name evidence="1" type="ORF">FNA46_23750</name>
</gene>
<dbReference type="RefSeq" id="WP_143127702.1">
    <property type="nucleotide sequence ID" value="NZ_VJMG01000083.1"/>
</dbReference>
<dbReference type="AlphaFoldDB" id="A0A549SRP4"/>
<reference evidence="1 2" key="1">
    <citation type="submission" date="2019-07" db="EMBL/GenBank/DDBJ databases">
        <title>Ln-dependent methylotrophs.</title>
        <authorList>
            <person name="Tani A."/>
        </authorList>
    </citation>
    <scope>NUCLEOTIDE SEQUENCE [LARGE SCALE GENOMIC DNA]</scope>
    <source>
        <strain evidence="1 2">SM12</strain>
    </source>
</reference>
<dbReference type="Proteomes" id="UP000316801">
    <property type="component" value="Unassembled WGS sequence"/>
</dbReference>
<feature type="non-terminal residue" evidence="1">
    <location>
        <position position="69"/>
    </location>
</feature>